<proteinExistence type="predicted"/>
<feature type="compositionally biased region" description="Gly residues" evidence="1">
    <location>
        <begin position="143"/>
        <end position="155"/>
    </location>
</feature>
<evidence type="ECO:0000313" key="3">
    <source>
        <dbReference type="Proteomes" id="UP000321617"/>
    </source>
</evidence>
<dbReference type="AlphaFoldDB" id="A0A562ULK7"/>
<feature type="compositionally biased region" description="Basic and acidic residues" evidence="1">
    <location>
        <begin position="336"/>
        <end position="345"/>
    </location>
</feature>
<evidence type="ECO:0000256" key="1">
    <source>
        <dbReference type="SAM" id="MobiDB-lite"/>
    </source>
</evidence>
<dbReference type="EMBL" id="VLLL01000012">
    <property type="protein sequence ID" value="TWJ06503.1"/>
    <property type="molecule type" value="Genomic_DNA"/>
</dbReference>
<name>A0A562ULK7_9ACTN</name>
<feature type="region of interest" description="Disordered" evidence="1">
    <location>
        <begin position="221"/>
        <end position="370"/>
    </location>
</feature>
<dbReference type="Proteomes" id="UP000321617">
    <property type="component" value="Unassembled WGS sequence"/>
</dbReference>
<evidence type="ECO:0000313" key="2">
    <source>
        <dbReference type="EMBL" id="TWJ06503.1"/>
    </source>
</evidence>
<feature type="compositionally biased region" description="Basic and acidic residues" evidence="1">
    <location>
        <begin position="100"/>
        <end position="120"/>
    </location>
</feature>
<keyword evidence="3" id="KW-1185">Reference proteome</keyword>
<protein>
    <submittedName>
        <fullName evidence="2">Uncharacterized protein</fullName>
    </submittedName>
</protein>
<feature type="compositionally biased region" description="Basic and acidic residues" evidence="1">
    <location>
        <begin position="275"/>
        <end position="286"/>
    </location>
</feature>
<comment type="caution">
    <text evidence="2">The sequence shown here is derived from an EMBL/GenBank/DDBJ whole genome shotgun (WGS) entry which is preliminary data.</text>
</comment>
<feature type="region of interest" description="Disordered" evidence="1">
    <location>
        <begin position="82"/>
        <end position="189"/>
    </location>
</feature>
<organism evidence="2 3">
    <name type="scientific">Stackebrandtia albiflava</name>
    <dbReference type="NCBI Taxonomy" id="406432"/>
    <lineage>
        <taxon>Bacteria</taxon>
        <taxon>Bacillati</taxon>
        <taxon>Actinomycetota</taxon>
        <taxon>Actinomycetes</taxon>
        <taxon>Glycomycetales</taxon>
        <taxon>Glycomycetaceae</taxon>
        <taxon>Stackebrandtia</taxon>
    </lineage>
</organism>
<reference evidence="2 3" key="1">
    <citation type="journal article" date="2013" name="Stand. Genomic Sci.">
        <title>Genomic Encyclopedia of Type Strains, Phase I: The one thousand microbial genomes (KMG-I) project.</title>
        <authorList>
            <person name="Kyrpides N.C."/>
            <person name="Woyke T."/>
            <person name="Eisen J.A."/>
            <person name="Garrity G."/>
            <person name="Lilburn T.G."/>
            <person name="Beck B.J."/>
            <person name="Whitman W.B."/>
            <person name="Hugenholtz P."/>
            <person name="Klenk H.P."/>
        </authorList>
    </citation>
    <scope>NUCLEOTIDE SEQUENCE [LARGE SCALE GENOMIC DNA]</scope>
    <source>
        <strain evidence="2 3">DSM 45044</strain>
    </source>
</reference>
<accession>A0A562ULK7</accession>
<feature type="region of interest" description="Disordered" evidence="1">
    <location>
        <begin position="1"/>
        <end position="21"/>
    </location>
</feature>
<sequence>MRVLNRKPRDCRRAARSRQPHTATVRRVVMLLGLAGAAWLAGTTAAYADHSADGGIGIPPSPVLTPVPGQWTAAPEQAALVPESQLESATAPITDETDDGPQHHRPDGGADPRHAPDADPARLAGEGDVLPKTTSELFTPHGVTGGHRTGTGDGGILAVARPVTDSLTSMTNPDAPPRPSVATPVNGRPADTAVPVVSTLTGFTHHATAVAAPVGTMLMPAAPHPGSGAAEGNPPTGSAGADPTAPHTGAGTPASDRHRPTETSAVAERVQAVGHTDDDPGRRPEPTGDTVPRDSAPGPIRDVAFPDPGIAATGGSATGGYPAGCSPYDSGAGRGACDHTDRDAQVSRVTPTTATVDLPDHVEDPAVSPD</sequence>
<gene>
    <name evidence="2" type="ORF">LX16_5240</name>
</gene>